<sequence length="112" mass="12618">MNKKSVACLFVLLLAAVGGMGGCGPKDIGAGSSSENDSQPQGVSVEDQLRYPVYGSNNTQRMLYYQNRPDVMANMQQWRMQQFRRMNGLDTDVNPEDPQYRAVPKQRSPFRQ</sequence>
<dbReference type="AlphaFoldDB" id="A0A212K1V8"/>
<dbReference type="RefSeq" id="WP_227118083.1">
    <property type="nucleotide sequence ID" value="NZ_CALHHP010000048.1"/>
</dbReference>
<feature type="region of interest" description="Disordered" evidence="1">
    <location>
        <begin position="24"/>
        <end position="45"/>
    </location>
</feature>
<feature type="compositionally biased region" description="Polar residues" evidence="1">
    <location>
        <begin position="31"/>
        <end position="42"/>
    </location>
</feature>
<protein>
    <recommendedName>
        <fullName evidence="4">Lipoprotein</fullName>
    </recommendedName>
</protein>
<accession>A0A212K1V8</accession>
<reference evidence="3" key="1">
    <citation type="submission" date="2016-04" db="EMBL/GenBank/DDBJ databases">
        <authorList>
            <person name="Evans L.H."/>
            <person name="Alamgir A."/>
            <person name="Owens N."/>
            <person name="Weber N.D."/>
            <person name="Virtaneva K."/>
            <person name="Barbian K."/>
            <person name="Babar A."/>
            <person name="Rosenke K."/>
        </authorList>
    </citation>
    <scope>NUCLEOTIDE SEQUENCE</scope>
    <source>
        <strain evidence="3">92-2</strain>
    </source>
</reference>
<evidence type="ECO:0008006" key="4">
    <source>
        <dbReference type="Google" id="ProtNLM"/>
    </source>
</evidence>
<feature type="chain" id="PRO_5013098037" description="Lipoprotein" evidence="2">
    <location>
        <begin position="22"/>
        <end position="112"/>
    </location>
</feature>
<dbReference type="PROSITE" id="PS51257">
    <property type="entry name" value="PROKAR_LIPOPROTEIN"/>
    <property type="match status" value="1"/>
</dbReference>
<organism evidence="3">
    <name type="scientific">uncultured Desulfovibrio sp</name>
    <dbReference type="NCBI Taxonomy" id="167968"/>
    <lineage>
        <taxon>Bacteria</taxon>
        <taxon>Pseudomonadati</taxon>
        <taxon>Thermodesulfobacteriota</taxon>
        <taxon>Desulfovibrionia</taxon>
        <taxon>Desulfovibrionales</taxon>
        <taxon>Desulfovibrionaceae</taxon>
        <taxon>Desulfovibrio</taxon>
        <taxon>environmental samples</taxon>
    </lineage>
</organism>
<feature type="region of interest" description="Disordered" evidence="1">
    <location>
        <begin position="86"/>
        <end position="112"/>
    </location>
</feature>
<name>A0A212K1V8_9BACT</name>
<evidence type="ECO:0000313" key="3">
    <source>
        <dbReference type="EMBL" id="SBW05704.1"/>
    </source>
</evidence>
<proteinExistence type="predicted"/>
<evidence type="ECO:0000256" key="2">
    <source>
        <dbReference type="SAM" id="SignalP"/>
    </source>
</evidence>
<feature type="signal peptide" evidence="2">
    <location>
        <begin position="1"/>
        <end position="21"/>
    </location>
</feature>
<dbReference type="EMBL" id="FLUP01000001">
    <property type="protein sequence ID" value="SBW05704.1"/>
    <property type="molecule type" value="Genomic_DNA"/>
</dbReference>
<keyword evidence="2" id="KW-0732">Signal</keyword>
<gene>
    <name evidence="3" type="ORF">KM92DES2_12089</name>
</gene>
<evidence type="ECO:0000256" key="1">
    <source>
        <dbReference type="SAM" id="MobiDB-lite"/>
    </source>
</evidence>